<dbReference type="Proteomes" id="UP000652761">
    <property type="component" value="Unassembled WGS sequence"/>
</dbReference>
<evidence type="ECO:0000313" key="1">
    <source>
        <dbReference type="EMBL" id="MQL96740.1"/>
    </source>
</evidence>
<dbReference type="EMBL" id="NMUH01001952">
    <property type="protein sequence ID" value="MQL96740.1"/>
    <property type="molecule type" value="Genomic_DNA"/>
</dbReference>
<reference evidence="1" key="1">
    <citation type="submission" date="2017-07" db="EMBL/GenBank/DDBJ databases">
        <title>Taro Niue Genome Assembly and Annotation.</title>
        <authorList>
            <person name="Atibalentja N."/>
            <person name="Keating K."/>
            <person name="Fields C.J."/>
        </authorList>
    </citation>
    <scope>NUCLEOTIDE SEQUENCE</scope>
    <source>
        <strain evidence="1">Niue_2</strain>
        <tissue evidence="1">Leaf</tissue>
    </source>
</reference>
<protein>
    <recommendedName>
        <fullName evidence="3">SWIM-type domain-containing protein</fullName>
    </recommendedName>
</protein>
<accession>A0A843VT80</accession>
<name>A0A843VT80_COLES</name>
<keyword evidence="2" id="KW-1185">Reference proteome</keyword>
<dbReference type="PANTHER" id="PTHR31973:SF187">
    <property type="entry name" value="MUTATOR TRANSPOSASE MUDRA PROTEIN"/>
    <property type="match status" value="1"/>
</dbReference>
<organism evidence="1 2">
    <name type="scientific">Colocasia esculenta</name>
    <name type="common">Wild taro</name>
    <name type="synonym">Arum esculentum</name>
    <dbReference type="NCBI Taxonomy" id="4460"/>
    <lineage>
        <taxon>Eukaryota</taxon>
        <taxon>Viridiplantae</taxon>
        <taxon>Streptophyta</taxon>
        <taxon>Embryophyta</taxon>
        <taxon>Tracheophyta</taxon>
        <taxon>Spermatophyta</taxon>
        <taxon>Magnoliopsida</taxon>
        <taxon>Liliopsida</taxon>
        <taxon>Araceae</taxon>
        <taxon>Aroideae</taxon>
        <taxon>Colocasieae</taxon>
        <taxon>Colocasia</taxon>
    </lineage>
</organism>
<proteinExistence type="predicted"/>
<comment type="caution">
    <text evidence="1">The sequence shown here is derived from an EMBL/GenBank/DDBJ whole genome shotgun (WGS) entry which is preliminary data.</text>
</comment>
<gene>
    <name evidence="1" type="ORF">Taro_029423</name>
</gene>
<dbReference type="PANTHER" id="PTHR31973">
    <property type="entry name" value="POLYPROTEIN, PUTATIVE-RELATED"/>
    <property type="match status" value="1"/>
</dbReference>
<dbReference type="AlphaFoldDB" id="A0A843VT80"/>
<evidence type="ECO:0000313" key="2">
    <source>
        <dbReference type="Proteomes" id="UP000652761"/>
    </source>
</evidence>
<evidence type="ECO:0008006" key="3">
    <source>
        <dbReference type="Google" id="ProtNLM"/>
    </source>
</evidence>
<sequence>MEMGGRRRIEAANWETTLCPTIEKVLAKIMFSARQNFIIPSDGRLFEVANGNKTYVVNIPKWTCSCHKWQLHSRSHVNMLVHKPVYDHVSPFYTTNTYRVAYAVTIIPINNNDMSYMNINDIQVKPPITKRLPGLPRKKRIPSRGEAEHIYICSRCKQEGNNKRTCRNPLLQEGI</sequence>
<dbReference type="OrthoDB" id="1162633at2759"/>